<evidence type="ECO:0000256" key="10">
    <source>
        <dbReference type="ARBA" id="ARBA00023204"/>
    </source>
</evidence>
<keyword evidence="16" id="KW-1185">Reference proteome</keyword>
<dbReference type="GO" id="GO:0000724">
    <property type="term" value="P:double-strand break repair via homologous recombination"/>
    <property type="evidence" value="ECO:0007669"/>
    <property type="project" value="TreeGrafter"/>
</dbReference>
<evidence type="ECO:0000256" key="9">
    <source>
        <dbReference type="ARBA" id="ARBA00023172"/>
    </source>
</evidence>
<proteinExistence type="inferred from homology"/>
<keyword evidence="6" id="KW-0227">DNA damage</keyword>
<dbReference type="PANTHER" id="PTHR19306">
    <property type="entry name" value="STRUCTURAL MAINTENANCE OF CHROMOSOMES 5,6 SMC5, SMC6"/>
    <property type="match status" value="1"/>
</dbReference>
<evidence type="ECO:0000256" key="12">
    <source>
        <dbReference type="SAM" id="Coils"/>
    </source>
</evidence>
<dbReference type="AlphaFoldDB" id="A0A9P7YCR4"/>
<dbReference type="OrthoDB" id="10265785at2759"/>
<dbReference type="InterPro" id="IPR027417">
    <property type="entry name" value="P-loop_NTPase"/>
</dbReference>
<keyword evidence="9" id="KW-0233">DNA recombination</keyword>
<keyword evidence="5" id="KW-0547">Nucleotide-binding</keyword>
<evidence type="ECO:0000256" key="11">
    <source>
        <dbReference type="ARBA" id="ARBA00023242"/>
    </source>
</evidence>
<keyword evidence="7" id="KW-0067">ATP-binding</keyword>
<protein>
    <submittedName>
        <fullName evidence="15">Structural maintenance of chromosomes protein 6</fullName>
    </submittedName>
</protein>
<evidence type="ECO:0000256" key="2">
    <source>
        <dbReference type="ARBA" id="ARBA00004286"/>
    </source>
</evidence>
<dbReference type="GO" id="GO:0005634">
    <property type="term" value="C:nucleus"/>
    <property type="evidence" value="ECO:0007669"/>
    <property type="project" value="UniProtKB-SubCell"/>
</dbReference>
<dbReference type="GO" id="GO:0035861">
    <property type="term" value="C:site of double-strand break"/>
    <property type="evidence" value="ECO:0007669"/>
    <property type="project" value="TreeGrafter"/>
</dbReference>
<dbReference type="Proteomes" id="UP000824998">
    <property type="component" value="Unassembled WGS sequence"/>
</dbReference>
<evidence type="ECO:0000256" key="5">
    <source>
        <dbReference type="ARBA" id="ARBA00022741"/>
    </source>
</evidence>
<dbReference type="EMBL" id="MU251627">
    <property type="protein sequence ID" value="KAG9231052.1"/>
    <property type="molecule type" value="Genomic_DNA"/>
</dbReference>
<keyword evidence="4" id="KW-0158">Chromosome</keyword>
<sequence length="1153" mass="129669">MSPIHKRSRPDVEDDEDIIVTHASSSLRQENHKKVRLSVYSNSTHKSKTARQRSPSTSSSDSDDEDEVVPDAEGDAPMPCTQYEIDRDAGWRHLEHAAEDDRRATQALMKRAKRLGDNRPSDNSIVEEITCVNFMCHERLHVELGPLINFVVGHNGSGKSAVLTAITLCLGGKVSSTNRGASMKSLIKTGTDQAVLIIRMKNEGRDAYQPDVFGRSFIIERHFTRGGGSGYKLKSDSGRTISTKRGDIDDIIEYYQLQVDNPMTVLNQDAAKAFIQNSTPAQKYKFFVEGVQLEALDNDYRLLSEICDQINEKLQDTVGDLETLKDNWKKARERAKIAREHDGLRAKAKHIRKEFAWAQVEDRERDLAAKETDLKAAKDNVLAQEMKAAEKGEAFDHAEQQLERWQEQETQTQEELLPINKEEETARAAHDAAKKGVEKIRAERNEIKLTVHDTDKKVIGYEADVAAEIGLLQAASDGAQALKIAEMETAKVAVTEAKAALNQHSDASPRLEEDRKQAFTELTHKESLLQLRQNDIKSVQGRIEGLRRNRGDPMAGHDPKMPQLLRMINSNTHKFHEKPIGPLGTHIKLLKPIWGLTIEAVLGGFLSSFIVTSPSDQRTLAAMVHSTGIKSGISIMIGNHHPITPQEPEEHFDTILRVLEIDNELVKRQLIIGCAIEQIVLIENRQEAYHMMYKGPKPRNVKGSYATMDTDASIKYGWTGGKNQDVGYTKLNKDRPARMKSDVDHQIAHQQSILTGMEPEKEAAQNHLQEARLALRKCDQIIAWHKKNYQSLKINLQRAETRVETLDQEIEQSRPEDGKLEGLKSNLAEAKQDLSIAQEAYGSVVLELERVNATATDRKRDLDAVKLRLLDQEQKLEKIQNKVRNGTQVRTIALREKNLNIEIIKDVEAAAARAEKKRDHYAAQLAEHIEGASQICPRIPVPENMTSNSLEAQYAALKKQISLSERKQGATDDEVFAAEKQAEADLIAAKSQREQHEDLAALLRRSYKQRMVMFRRFQRYISARSRMNFQYFLSSRAFRGKLMIDHKTKLLDVDVEPDETTKSSKGRKAKTLSGGEKSFSSICLLLALWEAMGAPMRCLDEYDVFMDDVNRDISTEMLISAARKATGRQFILITPKALGSGAANKAADVKIIK</sequence>
<dbReference type="SUPFAM" id="SSF52540">
    <property type="entry name" value="P-loop containing nucleoside triphosphate hydrolases"/>
    <property type="match status" value="1"/>
</dbReference>
<evidence type="ECO:0000256" key="3">
    <source>
        <dbReference type="ARBA" id="ARBA00006793"/>
    </source>
</evidence>
<evidence type="ECO:0000259" key="14">
    <source>
        <dbReference type="Pfam" id="PF02463"/>
    </source>
</evidence>
<evidence type="ECO:0000256" key="8">
    <source>
        <dbReference type="ARBA" id="ARBA00023054"/>
    </source>
</evidence>
<evidence type="ECO:0000313" key="15">
    <source>
        <dbReference type="EMBL" id="KAG9231052.1"/>
    </source>
</evidence>
<reference evidence="15" key="1">
    <citation type="journal article" date="2021" name="IMA Fungus">
        <title>Genomic characterization of three marine fungi, including Emericellopsis atlantica sp. nov. with signatures of a generalist lifestyle and marine biomass degradation.</title>
        <authorList>
            <person name="Hagestad O.C."/>
            <person name="Hou L."/>
            <person name="Andersen J.H."/>
            <person name="Hansen E.H."/>
            <person name="Altermark B."/>
            <person name="Li C."/>
            <person name="Kuhnert E."/>
            <person name="Cox R.J."/>
            <person name="Crous P.W."/>
            <person name="Spatafora J.W."/>
            <person name="Lail K."/>
            <person name="Amirebrahimi M."/>
            <person name="Lipzen A."/>
            <person name="Pangilinan J."/>
            <person name="Andreopoulos W."/>
            <person name="Hayes R.D."/>
            <person name="Ng V."/>
            <person name="Grigoriev I.V."/>
            <person name="Jackson S.A."/>
            <person name="Sutton T.D.S."/>
            <person name="Dobson A.D.W."/>
            <person name="Rama T."/>
        </authorList>
    </citation>
    <scope>NUCLEOTIDE SEQUENCE</scope>
    <source>
        <strain evidence="15">TRa018bII</strain>
    </source>
</reference>
<dbReference type="GO" id="GO:0005524">
    <property type="term" value="F:ATP binding"/>
    <property type="evidence" value="ECO:0007669"/>
    <property type="project" value="UniProtKB-KW"/>
</dbReference>
<evidence type="ECO:0000313" key="16">
    <source>
        <dbReference type="Proteomes" id="UP000824998"/>
    </source>
</evidence>
<evidence type="ECO:0000256" key="6">
    <source>
        <dbReference type="ARBA" id="ARBA00022763"/>
    </source>
</evidence>
<feature type="region of interest" description="Disordered" evidence="13">
    <location>
        <begin position="1"/>
        <end position="80"/>
    </location>
</feature>
<accession>A0A9P7YCR4</accession>
<feature type="coiled-coil region" evidence="12">
    <location>
        <begin position="782"/>
        <end position="999"/>
    </location>
</feature>
<dbReference type="Gene3D" id="3.40.50.300">
    <property type="entry name" value="P-loop containing nucleotide triphosphate hydrolases"/>
    <property type="match status" value="2"/>
</dbReference>
<dbReference type="InterPro" id="IPR003395">
    <property type="entry name" value="RecF/RecN/SMC_N"/>
</dbReference>
<dbReference type="GO" id="GO:0030915">
    <property type="term" value="C:Smc5-Smc6 complex"/>
    <property type="evidence" value="ECO:0007669"/>
    <property type="project" value="TreeGrafter"/>
</dbReference>
<dbReference type="PANTHER" id="PTHR19306:SF6">
    <property type="entry name" value="STRUCTURAL MAINTENANCE OF CHROMOSOMES PROTEIN 6"/>
    <property type="match status" value="1"/>
</dbReference>
<evidence type="ECO:0000256" key="13">
    <source>
        <dbReference type="SAM" id="MobiDB-lite"/>
    </source>
</evidence>
<dbReference type="GO" id="GO:0003697">
    <property type="term" value="F:single-stranded DNA binding"/>
    <property type="evidence" value="ECO:0007669"/>
    <property type="project" value="TreeGrafter"/>
</dbReference>
<name>A0A9P7YCR4_9HELO</name>
<gene>
    <name evidence="15" type="ORF">BJ875DRAFT_133464</name>
</gene>
<keyword evidence="8 12" id="KW-0175">Coiled coil</keyword>
<evidence type="ECO:0000256" key="1">
    <source>
        <dbReference type="ARBA" id="ARBA00004123"/>
    </source>
</evidence>
<feature type="domain" description="RecF/RecN/SMC N-terminal" evidence="14">
    <location>
        <begin position="126"/>
        <end position="1137"/>
    </location>
</feature>
<feature type="coiled-coil region" evidence="12">
    <location>
        <begin position="293"/>
        <end position="415"/>
    </location>
</feature>
<evidence type="ECO:0000256" key="4">
    <source>
        <dbReference type="ARBA" id="ARBA00022454"/>
    </source>
</evidence>
<dbReference type="GO" id="GO:0003684">
    <property type="term" value="F:damaged DNA binding"/>
    <property type="evidence" value="ECO:0007669"/>
    <property type="project" value="TreeGrafter"/>
</dbReference>
<dbReference type="Gene3D" id="1.20.120.330">
    <property type="entry name" value="Nucleotidyltransferases domain 2"/>
    <property type="match status" value="1"/>
</dbReference>
<evidence type="ECO:0000256" key="7">
    <source>
        <dbReference type="ARBA" id="ARBA00022840"/>
    </source>
</evidence>
<comment type="similarity">
    <text evidence="3">Belongs to the SMC family. SMC6 subfamily.</text>
</comment>
<comment type="subcellular location">
    <subcellularLocation>
        <location evidence="2">Chromosome</location>
    </subcellularLocation>
    <subcellularLocation>
        <location evidence="1">Nucleus</location>
    </subcellularLocation>
</comment>
<keyword evidence="10" id="KW-0234">DNA repair</keyword>
<dbReference type="Pfam" id="PF02463">
    <property type="entry name" value="SMC_N"/>
    <property type="match status" value="1"/>
</dbReference>
<comment type="caution">
    <text evidence="15">The sequence shown here is derived from an EMBL/GenBank/DDBJ whole genome shotgun (WGS) entry which is preliminary data.</text>
</comment>
<keyword evidence="11" id="KW-0539">Nucleus</keyword>
<organism evidence="15 16">
    <name type="scientific">Amylocarpus encephaloides</name>
    <dbReference type="NCBI Taxonomy" id="45428"/>
    <lineage>
        <taxon>Eukaryota</taxon>
        <taxon>Fungi</taxon>
        <taxon>Dikarya</taxon>
        <taxon>Ascomycota</taxon>
        <taxon>Pezizomycotina</taxon>
        <taxon>Leotiomycetes</taxon>
        <taxon>Helotiales</taxon>
        <taxon>Helotiales incertae sedis</taxon>
        <taxon>Amylocarpus</taxon>
    </lineage>
</organism>
<feature type="compositionally biased region" description="Acidic residues" evidence="13">
    <location>
        <begin position="61"/>
        <end position="74"/>
    </location>
</feature>